<evidence type="ECO:0000256" key="1">
    <source>
        <dbReference type="SAM" id="MobiDB-lite"/>
    </source>
</evidence>
<name>A0ABW4Z017_9HYPH</name>
<dbReference type="SUPFAM" id="SSF103515">
    <property type="entry name" value="Autotransporter"/>
    <property type="match status" value="1"/>
</dbReference>
<keyword evidence="5" id="KW-1185">Reference proteome</keyword>
<evidence type="ECO:0000313" key="5">
    <source>
        <dbReference type="Proteomes" id="UP001597299"/>
    </source>
</evidence>
<proteinExistence type="predicted"/>
<accession>A0ABW4Z017</accession>
<evidence type="ECO:0000256" key="2">
    <source>
        <dbReference type="SAM" id="SignalP"/>
    </source>
</evidence>
<dbReference type="EMBL" id="JBHUHD010000001">
    <property type="protein sequence ID" value="MFD2141728.1"/>
    <property type="molecule type" value="Genomic_DNA"/>
</dbReference>
<protein>
    <submittedName>
        <fullName evidence="4">Autotransporter outer membrane beta-barrel domain-containing protein</fullName>
    </submittedName>
</protein>
<feature type="domain" description="Autotransporter" evidence="3">
    <location>
        <begin position="1825"/>
        <end position="2106"/>
    </location>
</feature>
<feature type="signal peptide" evidence="2">
    <location>
        <begin position="1"/>
        <end position="34"/>
    </location>
</feature>
<sequence>MGCARFEAAPAGGRRLAYALSAAALLFFPTLGHAQVIQSVTCLVTGGAQNGINTGGISASYPGNASGSTYATAYAQSLGANGAGGYDTAVEGGAAGNVSLTTDGTISAPDGTAAAVLGLGGLYLPQSAVVWAQSLGGCGNVATGHYVGQGGTAGSVTVTANAGTVIELGSNTAGIYALSAGGQGGAYTQDLTHLVGAGGTGGDVTVTFAGSLNGQGADDAYGIYALSVGGSSGATDSAYSALGGYAGTVNVTLASGASIAMSGDGSIAVFAASVGGLSWYADNGTDWGHQNGNGGEVTVDAQPNVAITTSGELGIGILALSTGGNSSPDLTPPDSLQDHGENAKPQDYAPAGNAGAVTVNSAATITTEGDVAIGIAAVSATGGRGAGQLLEKAEDGSYVIDQVGQVGPGGGSPGTVTVVNSGTISTSGVGAMGILGLSLGGSGGVMDSKPGLLNFLGGTTAGTGSTGGTVTITDSGSISTTGIAAIGILAQSVGGGGGTTTGTSGVIAVGTNGGVGGDGGLVDVEKLGGALTTGGDGAFGILAQSIGGGGGNGANATGLAASVGGQGGASGTGGEVDVTLQASTLLTAGDFAVGIGAQSIGGGGGNGGYAKTYSTSAISAAIGGTGSGGGAGGTVDIATTGSSVTTSGAHAAAVLAQSIGGGGGNGGAAAVYTANAGVTVTTAIGGDAGDGGAGGTVTVNGTGTTYATSGMDSIGILAQSIGGGGGNGGSALARSETLPAGTEWQISVDTAVGGTGGGGGAGGTVIVTNTGTAVAGGSTGTIATDDDGSTGVLAQSIGGGGGNGGDSSAFARSVEGASSSIKVSVAVGGAGGQGGDGGAVSVNNGGAAPCGADGCDTGSCDASCVGTILTQGNNAAGLLAQSIGGGGGNGAVGNGSVSSPNLGTETGTSYDTAIAIGGDGSDGGTGATVTVANSAGSLIRTYGSGSQGILAQSIGGGGGNAGGGVATGSGDSIVMNVAVGGSGGSGATGGTVSVTNDGAISTGQLVADQGSGGTYTTGGDAVGILAQSIGGGGGTGGSSDAAATISALFQIEDLLNAPSNSYSFSLAVGGSGGGGGDGGTVTVDNEGSVTTLGERAHGILAQAIGGGGGSAGTATVAANSIVAGPVDDKSGNYALTVSVGGSGGAGGNGGTVNVEGDGSVLTAGYGAIGILAQSIGGGGGVGAEGTVDNTTTMGLGAGWNGSGSAAGHGGSVTVTAGTVTTLGDDAHAIVAQSIGGGGGLGSAGCSNSTQASTSGIAATLCFGNPAGTTGSFAPWNDASSFTIHMGGGSGASGAGGDVAVNVDDALSTSGARSIGVIAQSIGGGGGLVTVAAANTHAVNLQARAGANDGASGTVTVTQATGASIATTGDGGWGILAQSLYGGGGFAGDPSLSIGSLTANQLSSPDKVVDSNGNIISAGNVVVDLYGSISTTGANAHGVVAQSVGGGGGIANSPDNSSLAFGNSATINGTSEGQYVATAGAVSVTVEAGASIKAAGAGSIGILAQSTGVIHGDNDYAPINITINGSVLGGTMAGFSGTIGAAGLVLSGGGYGTWAQWDTENQVVIGATGSLGTVDGINGTALAGYYGATNVVNNGTITGRVELGTSGMLWNNDTGTLNTGTIIDVGKIDNDGTINIGGTGKVATTTLTGWLESSGTLAIDIDALATQKADMLSVLGGEAWLVTVVPTAKALLPGSYEFLSVASGNALSVATVPSTLLFDWSVDIDAGTNTAALTPTADFAPAGVTLTPGEASFATYLGTAWANADAGLAPLFGALSQIGDGSSYSAAITALSPEASQAQATALLNNAGTILGAALSCPVFVTSGTLLGEDECAWAKVAGSWMSQSQTRDTQGFDVSQVIYRLGAQKELVPGWYLGGSLGAGPTSSSSDNGSNGSGYTVDGSVSLKHVAGPWLFAGSLALAYGDYSNSRLVQLPVDGMAPAVLDSDTSMTFVAGRLRAGYEFTFPNWYIRPYADLDVVYANAPGYREQGGSIYALEVQGSDYAGVIVSPMVEIGGRYDLDDLILRPFLTAGVSFSSNDSRVVSARFAGASARDGTFQTYLNSPAVLGTISAGLDLYKAGGFELKAEYGFSAGDSFQVQSGSVRFAYHF</sequence>
<organism evidence="4 5">
    <name type="scientific">Ancylobacter oerskovii</name>
    <dbReference type="NCBI Taxonomy" id="459519"/>
    <lineage>
        <taxon>Bacteria</taxon>
        <taxon>Pseudomonadati</taxon>
        <taxon>Pseudomonadota</taxon>
        <taxon>Alphaproteobacteria</taxon>
        <taxon>Hyphomicrobiales</taxon>
        <taxon>Xanthobacteraceae</taxon>
        <taxon>Ancylobacter</taxon>
    </lineage>
</organism>
<gene>
    <name evidence="4" type="ORF">ACFSNC_15045</name>
</gene>
<dbReference type="InterPro" id="IPR005546">
    <property type="entry name" value="Autotransporte_beta"/>
</dbReference>
<feature type="chain" id="PRO_5046597696" evidence="2">
    <location>
        <begin position="35"/>
        <end position="2106"/>
    </location>
</feature>
<dbReference type="Proteomes" id="UP001597299">
    <property type="component" value="Unassembled WGS sequence"/>
</dbReference>
<feature type="region of interest" description="Disordered" evidence="1">
    <location>
        <begin position="324"/>
        <end position="352"/>
    </location>
</feature>
<reference evidence="5" key="1">
    <citation type="journal article" date="2019" name="Int. J. Syst. Evol. Microbiol.">
        <title>The Global Catalogue of Microorganisms (GCM) 10K type strain sequencing project: providing services to taxonomists for standard genome sequencing and annotation.</title>
        <authorList>
            <consortium name="The Broad Institute Genomics Platform"/>
            <consortium name="The Broad Institute Genome Sequencing Center for Infectious Disease"/>
            <person name="Wu L."/>
            <person name="Ma J."/>
        </authorList>
    </citation>
    <scope>NUCLEOTIDE SEQUENCE [LARGE SCALE GENOMIC DNA]</scope>
    <source>
        <strain evidence="5">CCM 7435</strain>
    </source>
</reference>
<dbReference type="InterPro" id="IPR036709">
    <property type="entry name" value="Autotransporte_beta_dom_sf"/>
</dbReference>
<dbReference type="PROSITE" id="PS51208">
    <property type="entry name" value="AUTOTRANSPORTER"/>
    <property type="match status" value="1"/>
</dbReference>
<evidence type="ECO:0000313" key="4">
    <source>
        <dbReference type="EMBL" id="MFD2141728.1"/>
    </source>
</evidence>
<comment type="caution">
    <text evidence="4">The sequence shown here is derived from an EMBL/GenBank/DDBJ whole genome shotgun (WGS) entry which is preliminary data.</text>
</comment>
<dbReference type="RefSeq" id="WP_213352597.1">
    <property type="nucleotide sequence ID" value="NZ_JAHBGB010000027.1"/>
</dbReference>
<keyword evidence="2" id="KW-0732">Signal</keyword>
<dbReference type="SMART" id="SM00869">
    <property type="entry name" value="Autotransporter"/>
    <property type="match status" value="1"/>
</dbReference>
<evidence type="ECO:0000259" key="3">
    <source>
        <dbReference type="PROSITE" id="PS51208"/>
    </source>
</evidence>